<dbReference type="Pfam" id="PF00487">
    <property type="entry name" value="FA_desaturase"/>
    <property type="match status" value="1"/>
</dbReference>
<dbReference type="KEGG" id="qsa:O6P43_002994"/>
<accession>A0AAD7QDQ5</accession>
<feature type="transmembrane region" description="Helical" evidence="5">
    <location>
        <begin position="304"/>
        <end position="321"/>
    </location>
</feature>
<sequence>MACRLADSVFLFKGSYENPVQNGKNVAHCSPGICNLKGNKLVWKGFRQQRHLQCKKKTTLIQAVAVPVAPSPADAENGKQLSDAEYRKQLSERYGFRHIGEPISENVTLRDVIDSLPKQVFDIDDVKAWKTVLISVTSYALGLFMISKAPWYLLPLAWAWTGTAVTGFFVVGHDCAHKSFSKNKLVEDIVGTLAFLPLIYPYEPWRFKHDRHHAKTNMLSEDTAWEPLPKEEFDNFDSSPLWRKAIIYGYGPFRPWMSIGHWLIWHFNLKKFRPSEVKRVKISLACVFTFMAIGWPLIIYKTGIIGWIKFWLMPWLGYHFWMSTFTMVHHTAPHIPFKASEEWNAVQAQLNGTVHCDYPQWIEILCHDINVHIPHHISPRIPSYNLRAAHKSLQENWGRYLNEATWNWRLMKTIMTVCHVYNKEQNYVSFDQLTPEESHPIAFLKKVMPEYA</sequence>
<feature type="domain" description="Fatty acid desaturase" evidence="6">
    <location>
        <begin position="150"/>
        <end position="400"/>
    </location>
</feature>
<keyword evidence="3" id="KW-0560">Oxidoreductase</keyword>
<feature type="transmembrane region" description="Helical" evidence="5">
    <location>
        <begin position="280"/>
        <end position="298"/>
    </location>
</feature>
<dbReference type="Proteomes" id="UP001163823">
    <property type="component" value="Chromosome 2"/>
</dbReference>
<evidence type="ECO:0000256" key="4">
    <source>
        <dbReference type="ARBA" id="ARBA00023098"/>
    </source>
</evidence>
<dbReference type="PANTHER" id="PTHR32100">
    <property type="entry name" value="OMEGA-6 FATTY ACID DESATURASE, CHLOROPLASTIC"/>
    <property type="match status" value="1"/>
</dbReference>
<keyword evidence="5" id="KW-0812">Transmembrane</keyword>
<dbReference type="InterPro" id="IPR012171">
    <property type="entry name" value="Fatty_acid_desaturase"/>
</dbReference>
<dbReference type="InterPro" id="IPR005804">
    <property type="entry name" value="FA_desaturase_dom"/>
</dbReference>
<evidence type="ECO:0000256" key="2">
    <source>
        <dbReference type="ARBA" id="ARBA00009295"/>
    </source>
</evidence>
<dbReference type="GO" id="GO:0016491">
    <property type="term" value="F:oxidoreductase activity"/>
    <property type="evidence" value="ECO:0007669"/>
    <property type="project" value="UniProtKB-KW"/>
</dbReference>
<dbReference type="EMBL" id="JARAOO010000002">
    <property type="protein sequence ID" value="KAJ7979616.1"/>
    <property type="molecule type" value="Genomic_DNA"/>
</dbReference>
<dbReference type="GO" id="GO:0006629">
    <property type="term" value="P:lipid metabolic process"/>
    <property type="evidence" value="ECO:0007669"/>
    <property type="project" value="UniProtKB-KW"/>
</dbReference>
<comment type="caution">
    <text evidence="7">The sequence shown here is derived from an EMBL/GenBank/DDBJ whole genome shotgun (WGS) entry which is preliminary data.</text>
</comment>
<name>A0AAD7QDQ5_QUISA</name>
<dbReference type="GO" id="GO:0016020">
    <property type="term" value="C:membrane"/>
    <property type="evidence" value="ECO:0007669"/>
    <property type="project" value="UniProtKB-SubCell"/>
</dbReference>
<dbReference type="CDD" id="cd03507">
    <property type="entry name" value="Delta12-FADS-like"/>
    <property type="match status" value="1"/>
</dbReference>
<evidence type="ECO:0000313" key="7">
    <source>
        <dbReference type="EMBL" id="KAJ7979616.1"/>
    </source>
</evidence>
<comment type="subcellular location">
    <subcellularLocation>
        <location evidence="1">Membrane</location>
    </subcellularLocation>
</comment>
<keyword evidence="8" id="KW-1185">Reference proteome</keyword>
<comment type="similarity">
    <text evidence="2">Belongs to the fatty acid desaturase type 1 family.</text>
</comment>
<keyword evidence="5" id="KW-0472">Membrane</keyword>
<dbReference type="AlphaFoldDB" id="A0AAD7QDQ5"/>
<protein>
    <submittedName>
        <fullName evidence="7">Omega-6 fatty acid desaturase</fullName>
    </submittedName>
</protein>
<evidence type="ECO:0000256" key="1">
    <source>
        <dbReference type="ARBA" id="ARBA00004370"/>
    </source>
</evidence>
<feature type="transmembrane region" description="Helical" evidence="5">
    <location>
        <begin position="152"/>
        <end position="173"/>
    </location>
</feature>
<reference evidence="7" key="1">
    <citation type="journal article" date="2023" name="Science">
        <title>Elucidation of the pathway for biosynthesis of saponin adjuvants from the soapbark tree.</title>
        <authorList>
            <person name="Reed J."/>
            <person name="Orme A."/>
            <person name="El-Demerdash A."/>
            <person name="Owen C."/>
            <person name="Martin L.B.B."/>
            <person name="Misra R.C."/>
            <person name="Kikuchi S."/>
            <person name="Rejzek M."/>
            <person name="Martin A.C."/>
            <person name="Harkess A."/>
            <person name="Leebens-Mack J."/>
            <person name="Louveau T."/>
            <person name="Stephenson M.J."/>
            <person name="Osbourn A."/>
        </authorList>
    </citation>
    <scope>NUCLEOTIDE SEQUENCE</scope>
    <source>
        <strain evidence="7">S10</strain>
    </source>
</reference>
<proteinExistence type="inferred from homology"/>
<keyword evidence="5" id="KW-1133">Transmembrane helix</keyword>
<keyword evidence="4" id="KW-0443">Lipid metabolism</keyword>
<evidence type="ECO:0000256" key="3">
    <source>
        <dbReference type="ARBA" id="ARBA00023002"/>
    </source>
</evidence>
<evidence type="ECO:0000259" key="6">
    <source>
        <dbReference type="Pfam" id="PF00487"/>
    </source>
</evidence>
<gene>
    <name evidence="7" type="ORF">O6P43_002994</name>
</gene>
<evidence type="ECO:0000313" key="8">
    <source>
        <dbReference type="Proteomes" id="UP001163823"/>
    </source>
</evidence>
<evidence type="ECO:0000256" key="5">
    <source>
        <dbReference type="SAM" id="Phobius"/>
    </source>
</evidence>
<organism evidence="7 8">
    <name type="scientific">Quillaja saponaria</name>
    <name type="common">Soap bark tree</name>
    <dbReference type="NCBI Taxonomy" id="32244"/>
    <lineage>
        <taxon>Eukaryota</taxon>
        <taxon>Viridiplantae</taxon>
        <taxon>Streptophyta</taxon>
        <taxon>Embryophyta</taxon>
        <taxon>Tracheophyta</taxon>
        <taxon>Spermatophyta</taxon>
        <taxon>Magnoliopsida</taxon>
        <taxon>eudicotyledons</taxon>
        <taxon>Gunneridae</taxon>
        <taxon>Pentapetalae</taxon>
        <taxon>rosids</taxon>
        <taxon>fabids</taxon>
        <taxon>Fabales</taxon>
        <taxon>Quillajaceae</taxon>
        <taxon>Quillaja</taxon>
    </lineage>
</organism>